<protein>
    <submittedName>
        <fullName evidence="1">Uncharacterized protein</fullName>
    </submittedName>
</protein>
<organism evidence="1 2">
    <name type="scientific">Paludibaculum fermentans</name>
    <dbReference type="NCBI Taxonomy" id="1473598"/>
    <lineage>
        <taxon>Bacteria</taxon>
        <taxon>Pseudomonadati</taxon>
        <taxon>Acidobacteriota</taxon>
        <taxon>Terriglobia</taxon>
        <taxon>Bryobacterales</taxon>
        <taxon>Bryobacteraceae</taxon>
        <taxon>Paludibaculum</taxon>
    </lineage>
</organism>
<dbReference type="AlphaFoldDB" id="A0A7S7SMR2"/>
<gene>
    <name evidence="1" type="ORF">IRI77_04935</name>
</gene>
<evidence type="ECO:0000313" key="1">
    <source>
        <dbReference type="EMBL" id="QOY89305.1"/>
    </source>
</evidence>
<reference evidence="1 2" key="1">
    <citation type="submission" date="2020-10" db="EMBL/GenBank/DDBJ databases">
        <title>Complete genome sequence of Paludibaculum fermentans P105T, a facultatively anaerobic acidobacterium capable of dissimilatory Fe(III) reduction.</title>
        <authorList>
            <person name="Dedysh S.N."/>
            <person name="Beletsky A.V."/>
            <person name="Kulichevskaya I.S."/>
            <person name="Mardanov A.V."/>
            <person name="Ravin N.V."/>
        </authorList>
    </citation>
    <scope>NUCLEOTIDE SEQUENCE [LARGE SCALE GENOMIC DNA]</scope>
    <source>
        <strain evidence="1 2">P105</strain>
    </source>
</reference>
<dbReference type="EMBL" id="CP063849">
    <property type="protein sequence ID" value="QOY89305.1"/>
    <property type="molecule type" value="Genomic_DNA"/>
</dbReference>
<accession>A0A7S7SMR2</accession>
<sequence length="128" mass="14270">MSRLDERVEWTSGEMVDSRVMPGVHFAVAKISLARRAEISRRMRELMNELEFRAAGEGLADRLAATELEARIDRVYIEWGLLEVTGLAIDGAAATVESLVEKGPEALCREIAGCVRQQCHLTGEERKN</sequence>
<keyword evidence="2" id="KW-1185">Reference proteome</keyword>
<proteinExistence type="predicted"/>
<name>A0A7S7SMR2_PALFE</name>
<dbReference type="Proteomes" id="UP000593892">
    <property type="component" value="Chromosome"/>
</dbReference>
<dbReference type="RefSeq" id="WP_194450967.1">
    <property type="nucleotide sequence ID" value="NZ_CP063849.1"/>
</dbReference>
<dbReference type="KEGG" id="pfer:IRI77_04935"/>
<evidence type="ECO:0000313" key="2">
    <source>
        <dbReference type="Proteomes" id="UP000593892"/>
    </source>
</evidence>